<organism evidence="1 2">
    <name type="scientific">Nocardioides daphniae</name>
    <dbReference type="NCBI Taxonomy" id="402297"/>
    <lineage>
        <taxon>Bacteria</taxon>
        <taxon>Bacillati</taxon>
        <taxon>Actinomycetota</taxon>
        <taxon>Actinomycetes</taxon>
        <taxon>Propionibacteriales</taxon>
        <taxon>Nocardioidaceae</taxon>
        <taxon>Nocardioides</taxon>
    </lineage>
</organism>
<protein>
    <submittedName>
        <fullName evidence="1">Uncharacterized protein</fullName>
    </submittedName>
</protein>
<evidence type="ECO:0000313" key="2">
    <source>
        <dbReference type="Proteomes" id="UP000297025"/>
    </source>
</evidence>
<evidence type="ECO:0000313" key="1">
    <source>
        <dbReference type="EMBL" id="QCC76829.1"/>
    </source>
</evidence>
<proteinExistence type="predicted"/>
<sequence length="170" mass="18626">MTVEEARLRLLGPDPQPARRSDFTSGLSSAYALLQVGTGVVAWEWSGFADPPRRLLVELSRNGATSAVVTDNVEGMTRFGYARDGQVVFDASEYAFVDSIEEIPVEVRDLARLAWEDLDGPSRETADWATVGLAMAAKVTGVRVDSQVQDVKGKKNWYAVPLPWGAEEDH</sequence>
<reference evidence="1 2" key="1">
    <citation type="journal article" date="2008" name="Int. J. Syst. Evol. Microbiol.">
        <title>Nocardioides daphniae sp. nov., isolated from Daphnia cucullata (Crustacea: Cladocera).</title>
        <authorList>
            <person name="Toth E.M."/>
            <person name="Keki Z."/>
            <person name="Homonnay Z.G."/>
            <person name="Borsodi A.K."/>
            <person name="Marialigeti K."/>
            <person name="Schumann P."/>
        </authorList>
    </citation>
    <scope>NUCLEOTIDE SEQUENCE [LARGE SCALE GENOMIC DNA]</scope>
    <source>
        <strain evidence="1 2">JCM 16608</strain>
    </source>
</reference>
<dbReference type="KEGG" id="ndp:E2C04_05650"/>
<dbReference type="RefSeq" id="WP_135831877.1">
    <property type="nucleotide sequence ID" value="NZ_BMCK01000002.1"/>
</dbReference>
<dbReference type="Proteomes" id="UP000297025">
    <property type="component" value="Chromosome"/>
</dbReference>
<dbReference type="OrthoDB" id="3782558at2"/>
<name>A0A4P7UD30_9ACTN</name>
<dbReference type="EMBL" id="CP038462">
    <property type="protein sequence ID" value="QCC76829.1"/>
    <property type="molecule type" value="Genomic_DNA"/>
</dbReference>
<gene>
    <name evidence="1" type="ORF">E2C04_05650</name>
</gene>
<dbReference type="AlphaFoldDB" id="A0A4P7UD30"/>
<accession>A0A4P7UD30</accession>